<name>U2EEZ1_9MOLU</name>
<dbReference type="OrthoDB" id="852831at2"/>
<dbReference type="InParanoid" id="U2EEZ1"/>
<sequence length="147" mass="17552">MKKEIQFTLDSPDSNVYEKIITFWEERGFTFTEKNKNYLIGNRGNIIHNLYTFKMQKLDTKVSIKISNNEINTTLDINTMFQMITAANKRYWELELQTYKSAILNNDYREDDWIDFKQQQNKSNIGWTLLFAFIGFISGLIFIFLFL</sequence>
<dbReference type="RefSeq" id="WP_008826729.1">
    <property type="nucleotide sequence ID" value="NZ_AFNU02000002.1"/>
</dbReference>
<dbReference type="AlphaFoldDB" id="U2EEZ1"/>
<reference evidence="2 3" key="2">
    <citation type="journal article" date="2013" name="PLoS ONE">
        <title>INDIGO - INtegrated Data Warehouse of MIcrobial GenOmes with Examples from the Red Sea Extremophiles.</title>
        <authorList>
            <person name="Alam I."/>
            <person name="Antunes A."/>
            <person name="Kamau A.A."/>
            <person name="Ba Alawi W."/>
            <person name="Kalkatawi M."/>
            <person name="Stingl U."/>
            <person name="Bajic V.B."/>
        </authorList>
    </citation>
    <scope>NUCLEOTIDE SEQUENCE [LARGE SCALE GENOMIC DNA]</scope>
    <source>
        <strain evidence="2 3">SSD-17B</strain>
    </source>
</reference>
<keyword evidence="3" id="KW-1185">Reference proteome</keyword>
<protein>
    <submittedName>
        <fullName evidence="2">YopJ Serine/Threonine acetyltransferase protein</fullName>
    </submittedName>
</protein>
<dbReference type="Proteomes" id="UP000005707">
    <property type="component" value="Unassembled WGS sequence"/>
</dbReference>
<evidence type="ECO:0000313" key="3">
    <source>
        <dbReference type="Proteomes" id="UP000005707"/>
    </source>
</evidence>
<organism evidence="2 3">
    <name type="scientific">Haloplasma contractile SSD-17B</name>
    <dbReference type="NCBI Taxonomy" id="1033810"/>
    <lineage>
        <taxon>Bacteria</taxon>
        <taxon>Bacillati</taxon>
        <taxon>Mycoplasmatota</taxon>
        <taxon>Mollicutes</taxon>
        <taxon>Haloplasmatales</taxon>
        <taxon>Haloplasmataceae</taxon>
        <taxon>Haloplasma</taxon>
    </lineage>
</organism>
<keyword evidence="1" id="KW-0812">Transmembrane</keyword>
<gene>
    <name evidence="2" type="ORF">HLPCO_000890</name>
</gene>
<keyword evidence="1" id="KW-1133">Transmembrane helix</keyword>
<dbReference type="EMBL" id="AFNU02000002">
    <property type="protein sequence ID" value="ERJ13261.1"/>
    <property type="molecule type" value="Genomic_DNA"/>
</dbReference>
<accession>U2EEZ1</accession>
<dbReference type="GO" id="GO:0016740">
    <property type="term" value="F:transferase activity"/>
    <property type="evidence" value="ECO:0007669"/>
    <property type="project" value="UniProtKB-KW"/>
</dbReference>
<evidence type="ECO:0000256" key="1">
    <source>
        <dbReference type="SAM" id="Phobius"/>
    </source>
</evidence>
<feature type="transmembrane region" description="Helical" evidence="1">
    <location>
        <begin position="125"/>
        <end position="146"/>
    </location>
</feature>
<proteinExistence type="predicted"/>
<keyword evidence="1" id="KW-0472">Membrane</keyword>
<comment type="caution">
    <text evidence="2">The sequence shown here is derived from an EMBL/GenBank/DDBJ whole genome shotgun (WGS) entry which is preliminary data.</text>
</comment>
<reference evidence="2 3" key="1">
    <citation type="journal article" date="2011" name="J. Bacteriol.">
        <title>Genome sequence of Haloplasma contractile, an unusual contractile bacterium from a deep-sea anoxic brine lake.</title>
        <authorList>
            <person name="Antunes A."/>
            <person name="Alam I."/>
            <person name="El Dorry H."/>
            <person name="Siam R."/>
            <person name="Robertson A."/>
            <person name="Bajic V.B."/>
            <person name="Stingl U."/>
        </authorList>
    </citation>
    <scope>NUCLEOTIDE SEQUENCE [LARGE SCALE GENOMIC DNA]</scope>
    <source>
        <strain evidence="2 3">SSD-17B</strain>
    </source>
</reference>
<evidence type="ECO:0000313" key="2">
    <source>
        <dbReference type="EMBL" id="ERJ13261.1"/>
    </source>
</evidence>